<evidence type="ECO:0000313" key="4">
    <source>
        <dbReference type="Proteomes" id="UP000663855"/>
    </source>
</evidence>
<dbReference type="AlphaFoldDB" id="A0A814X9X6"/>
<accession>A0A814X9X6</accession>
<protein>
    <submittedName>
        <fullName evidence="2">Uncharacterized protein</fullName>
    </submittedName>
</protein>
<evidence type="ECO:0000313" key="2">
    <source>
        <dbReference type="EMBL" id="CAF1213393.1"/>
    </source>
</evidence>
<feature type="non-terminal residue" evidence="2">
    <location>
        <position position="231"/>
    </location>
</feature>
<feature type="region of interest" description="Disordered" evidence="1">
    <location>
        <begin position="1"/>
        <end position="20"/>
    </location>
</feature>
<dbReference type="Proteomes" id="UP000681967">
    <property type="component" value="Unassembled WGS sequence"/>
</dbReference>
<reference evidence="2" key="1">
    <citation type="submission" date="2021-02" db="EMBL/GenBank/DDBJ databases">
        <authorList>
            <person name="Nowell W R."/>
        </authorList>
    </citation>
    <scope>NUCLEOTIDE SEQUENCE</scope>
</reference>
<proteinExistence type="predicted"/>
<dbReference type="EMBL" id="CAJNOV010005539">
    <property type="protein sequence ID" value="CAF1213393.1"/>
    <property type="molecule type" value="Genomic_DNA"/>
</dbReference>
<evidence type="ECO:0000256" key="1">
    <source>
        <dbReference type="SAM" id="MobiDB-lite"/>
    </source>
</evidence>
<name>A0A814X9X6_9BILA</name>
<dbReference type="EMBL" id="CAJOBH010256522">
    <property type="protein sequence ID" value="CAF5148862.1"/>
    <property type="molecule type" value="Genomic_DNA"/>
</dbReference>
<evidence type="ECO:0000313" key="3">
    <source>
        <dbReference type="EMBL" id="CAF5148862.1"/>
    </source>
</evidence>
<gene>
    <name evidence="3" type="ORF">BYL167_LOCUS71849</name>
    <name evidence="2" type="ORF">CJN711_LOCUS12629</name>
</gene>
<feature type="region of interest" description="Disordered" evidence="1">
    <location>
        <begin position="95"/>
        <end position="124"/>
    </location>
</feature>
<organism evidence="2 4">
    <name type="scientific">Rotaria magnacalcarata</name>
    <dbReference type="NCBI Taxonomy" id="392030"/>
    <lineage>
        <taxon>Eukaryota</taxon>
        <taxon>Metazoa</taxon>
        <taxon>Spiralia</taxon>
        <taxon>Gnathifera</taxon>
        <taxon>Rotifera</taxon>
        <taxon>Eurotatoria</taxon>
        <taxon>Bdelloidea</taxon>
        <taxon>Philodinida</taxon>
        <taxon>Philodinidae</taxon>
        <taxon>Rotaria</taxon>
    </lineage>
</organism>
<dbReference type="Proteomes" id="UP000663855">
    <property type="component" value="Unassembled WGS sequence"/>
</dbReference>
<feature type="non-terminal residue" evidence="2">
    <location>
        <position position="1"/>
    </location>
</feature>
<comment type="caution">
    <text evidence="2">The sequence shown here is derived from an EMBL/GenBank/DDBJ whole genome shotgun (WGS) entry which is preliminary data.</text>
</comment>
<sequence length="231" mass="25768">SQNTQLMSDFIDKQQQQQPSPITVNIQSELNENVSTHNHVLDESSAQDDGGFHVVQRRKRIPSSNTQAQIIPTTNTIFSSDIDLEPVVLHGHPSAPIPTPLILSQPEDSVSKKKTKKKKKDKQETILLDAPELISFDANKQGNDKLHSQPTDRVPSNNVETIHSSSVFIQSTIADQLSLMAINLDKDESQKEFNETVQILDNKHEETTQTSQQSIISDSTCYSNQLTTIDD</sequence>